<reference evidence="3" key="1">
    <citation type="journal article" date="2021" name="PeerJ">
        <title>Extensive microbial diversity within the chicken gut microbiome revealed by metagenomics and culture.</title>
        <authorList>
            <person name="Gilroy R."/>
            <person name="Ravi A."/>
            <person name="Getino M."/>
            <person name="Pursley I."/>
            <person name="Horton D.L."/>
            <person name="Alikhan N.F."/>
            <person name="Baker D."/>
            <person name="Gharbi K."/>
            <person name="Hall N."/>
            <person name="Watson M."/>
            <person name="Adriaenssens E.M."/>
            <person name="Foster-Nyarko E."/>
            <person name="Jarju S."/>
            <person name="Secka A."/>
            <person name="Antonio M."/>
            <person name="Oren A."/>
            <person name="Chaudhuri R.R."/>
            <person name="La Ragione R."/>
            <person name="Hildebrand F."/>
            <person name="Pallen M.J."/>
        </authorList>
    </citation>
    <scope>NUCLEOTIDE SEQUENCE</scope>
    <source>
        <strain evidence="3">4100</strain>
    </source>
</reference>
<dbReference type="Gene3D" id="3.40.50.2000">
    <property type="entry name" value="Glycogen Phosphorylase B"/>
    <property type="match status" value="2"/>
</dbReference>
<keyword evidence="2" id="KW-0808">Transferase</keyword>
<dbReference type="EMBL" id="DYXT01000016">
    <property type="protein sequence ID" value="HJE38549.1"/>
    <property type="molecule type" value="Genomic_DNA"/>
</dbReference>
<dbReference type="GO" id="GO:0008713">
    <property type="term" value="F:ADP-heptose-lipopolysaccharide heptosyltransferase activity"/>
    <property type="evidence" value="ECO:0007669"/>
    <property type="project" value="TreeGrafter"/>
</dbReference>
<organism evidence="3 4">
    <name type="scientific">Candidatus Amulumruptor caecigallinarius</name>
    <dbReference type="NCBI Taxonomy" id="2109911"/>
    <lineage>
        <taxon>Bacteria</taxon>
        <taxon>Pseudomonadati</taxon>
        <taxon>Bacteroidota</taxon>
        <taxon>Bacteroidia</taxon>
        <taxon>Bacteroidales</taxon>
        <taxon>Muribaculaceae</taxon>
        <taxon>Candidatus Amulumruptor</taxon>
    </lineage>
</organism>
<dbReference type="CDD" id="cd03789">
    <property type="entry name" value="GT9_LPS_heptosyltransferase"/>
    <property type="match status" value="1"/>
</dbReference>
<proteinExistence type="predicted"/>
<dbReference type="InterPro" id="IPR002201">
    <property type="entry name" value="Glyco_trans_9"/>
</dbReference>
<dbReference type="Proteomes" id="UP000711407">
    <property type="component" value="Unassembled WGS sequence"/>
</dbReference>
<sequence length="355" mass="40767">MSRKSSAPQRILVIRFRQIGDAVLATSVCTTLRRTFPGARIDMVLNSGIAPLFEGHPDIDRVIRFAPGDNKPLGAYLRKIWKTVREGRYDMIVDQRSTVRTLLFSLMSLRTPWRLGRKKWYTRPLLNAATDNASPVDLTMVERDLLLLRPLERHFDVKYSKDFTLDITDDERLRFREKMREGDIDMARKVMLVGVSAKLPWKRWRMDYMVETLRRVIARRPDVQMIFNYAPGDEEAEAREVYRRLGEPECVKIGIEARGIREMAVMAACCDFYFGNEGGARHIVQAVGKPSFAIFSPSGEMQTWLPKTSTPASGISYLQKISPDEIPGKSYGELMDSVTPDDVYPLLEEMMDRYV</sequence>
<evidence type="ECO:0000313" key="3">
    <source>
        <dbReference type="EMBL" id="HJE38549.1"/>
    </source>
</evidence>
<dbReference type="PANTHER" id="PTHR30160:SF7">
    <property type="entry name" value="ADP-HEPTOSE--LPS HEPTOSYLTRANSFERASE 2"/>
    <property type="match status" value="1"/>
</dbReference>
<accession>A0A921JI24</accession>
<evidence type="ECO:0000256" key="1">
    <source>
        <dbReference type="ARBA" id="ARBA00022676"/>
    </source>
</evidence>
<dbReference type="AlphaFoldDB" id="A0A921JI24"/>
<dbReference type="InterPro" id="IPR051199">
    <property type="entry name" value="LPS_LOS_Heptosyltrfase"/>
</dbReference>
<gene>
    <name evidence="3" type="ORF">K8V47_02125</name>
</gene>
<reference evidence="3" key="2">
    <citation type="submission" date="2021-09" db="EMBL/GenBank/DDBJ databases">
        <authorList>
            <person name="Gilroy R."/>
        </authorList>
    </citation>
    <scope>NUCLEOTIDE SEQUENCE</scope>
    <source>
        <strain evidence="3">4100</strain>
    </source>
</reference>
<dbReference type="GO" id="GO:0009244">
    <property type="term" value="P:lipopolysaccharide core region biosynthetic process"/>
    <property type="evidence" value="ECO:0007669"/>
    <property type="project" value="TreeGrafter"/>
</dbReference>
<dbReference type="SUPFAM" id="SSF53756">
    <property type="entry name" value="UDP-Glycosyltransferase/glycogen phosphorylase"/>
    <property type="match status" value="1"/>
</dbReference>
<dbReference type="GO" id="GO:0005829">
    <property type="term" value="C:cytosol"/>
    <property type="evidence" value="ECO:0007669"/>
    <property type="project" value="TreeGrafter"/>
</dbReference>
<dbReference type="Pfam" id="PF01075">
    <property type="entry name" value="Glyco_transf_9"/>
    <property type="match status" value="1"/>
</dbReference>
<name>A0A921JI24_9BACT</name>
<keyword evidence="1" id="KW-0328">Glycosyltransferase</keyword>
<evidence type="ECO:0000256" key="2">
    <source>
        <dbReference type="ARBA" id="ARBA00022679"/>
    </source>
</evidence>
<comment type="caution">
    <text evidence="3">The sequence shown here is derived from an EMBL/GenBank/DDBJ whole genome shotgun (WGS) entry which is preliminary data.</text>
</comment>
<protein>
    <submittedName>
        <fullName evidence="3">Glycosyltransferase family 9 protein</fullName>
    </submittedName>
</protein>
<evidence type="ECO:0000313" key="4">
    <source>
        <dbReference type="Proteomes" id="UP000711407"/>
    </source>
</evidence>
<dbReference type="PANTHER" id="PTHR30160">
    <property type="entry name" value="TETRAACYLDISACCHARIDE 4'-KINASE-RELATED"/>
    <property type="match status" value="1"/>
</dbReference>